<dbReference type="Gene3D" id="3.10.450.50">
    <property type="match status" value="1"/>
</dbReference>
<dbReference type="Pfam" id="PF19348">
    <property type="entry name" value="DUF5926"/>
    <property type="match status" value="1"/>
</dbReference>
<protein>
    <submittedName>
        <fullName evidence="2">Unannotated protein</fullName>
    </submittedName>
</protein>
<evidence type="ECO:0000313" key="2">
    <source>
        <dbReference type="EMBL" id="CAB4913185.1"/>
    </source>
</evidence>
<dbReference type="AlphaFoldDB" id="A0A6J7H9F1"/>
<reference evidence="2" key="1">
    <citation type="submission" date="2020-05" db="EMBL/GenBank/DDBJ databases">
        <authorList>
            <person name="Chiriac C."/>
            <person name="Salcher M."/>
            <person name="Ghai R."/>
            <person name="Kavagutti S V."/>
        </authorList>
    </citation>
    <scope>NUCLEOTIDE SEQUENCE</scope>
</reference>
<feature type="domain" description="DUF5926" evidence="1">
    <location>
        <begin position="54"/>
        <end position="324"/>
    </location>
</feature>
<organism evidence="2">
    <name type="scientific">freshwater metagenome</name>
    <dbReference type="NCBI Taxonomy" id="449393"/>
    <lineage>
        <taxon>unclassified sequences</taxon>
        <taxon>metagenomes</taxon>
        <taxon>ecological metagenomes</taxon>
    </lineage>
</organism>
<dbReference type="InterPro" id="IPR004027">
    <property type="entry name" value="SEC_C_motif"/>
</dbReference>
<accession>A0A6J7H9F1</accession>
<dbReference type="SUPFAM" id="SSF103642">
    <property type="entry name" value="Sec-C motif"/>
    <property type="match status" value="1"/>
</dbReference>
<dbReference type="Pfam" id="PF02810">
    <property type="entry name" value="SEC-C"/>
    <property type="match status" value="1"/>
</dbReference>
<dbReference type="EMBL" id="CAFBMC010000151">
    <property type="protein sequence ID" value="CAB4913185.1"/>
    <property type="molecule type" value="Genomic_DNA"/>
</dbReference>
<dbReference type="InterPro" id="IPR045970">
    <property type="entry name" value="DUF5926"/>
</dbReference>
<sequence>MAKKKVRVESAATTLTTDGVVPVVGMREPCPCGSGRRYKACHGKVDEVIETTRPFEGFASECDLVALRELVPSATAPLTLRPDAVSASGKPAGARAITLATVLPMAYPAIVRMDGEILLGLQVNTSSGNASRDLARVLAAALDTEPGTPVDVPREAANSIRLQDLIDGSVPLDVTVHSGFDFWSDVKDMDEETRASLDRASEYAHPTVRLNSVEAAYWCQMGEKEHLRWAMPVDEEILLNAVARLDAASQSSLGEGTKLVGMFRAHGIVVPVWDLPLGFGASACEAPAAEFLSRLNVALADSTPLTDAQRRARSLLTTRQVTLR</sequence>
<evidence type="ECO:0000259" key="1">
    <source>
        <dbReference type="Pfam" id="PF19348"/>
    </source>
</evidence>
<gene>
    <name evidence="2" type="ORF">UFOPK3495_01715</name>
</gene>
<proteinExistence type="predicted"/>
<name>A0A6J7H9F1_9ZZZZ</name>